<dbReference type="InterPro" id="IPR036527">
    <property type="entry name" value="SCP2_sterol-bd_dom_sf"/>
</dbReference>
<dbReference type="SUPFAM" id="SSF55718">
    <property type="entry name" value="SCP-like"/>
    <property type="match status" value="1"/>
</dbReference>
<dbReference type="RefSeq" id="WP_184962588.1">
    <property type="nucleotide sequence ID" value="NZ_JACHIN010000004.1"/>
</dbReference>
<keyword evidence="2" id="KW-0670">Pyruvate</keyword>
<dbReference type="Proteomes" id="UP000568380">
    <property type="component" value="Unassembled WGS sequence"/>
</dbReference>
<gene>
    <name evidence="2" type="ORF">HNR40_003618</name>
</gene>
<dbReference type="EC" id="5.2.1.4" evidence="2"/>
<organism evidence="2 3">
    <name type="scientific">Nonomuraea endophytica</name>
    <dbReference type="NCBI Taxonomy" id="714136"/>
    <lineage>
        <taxon>Bacteria</taxon>
        <taxon>Bacillati</taxon>
        <taxon>Actinomycetota</taxon>
        <taxon>Actinomycetes</taxon>
        <taxon>Streptosporangiales</taxon>
        <taxon>Streptosporangiaceae</taxon>
        <taxon>Nonomuraea</taxon>
    </lineage>
</organism>
<evidence type="ECO:0000313" key="3">
    <source>
        <dbReference type="Proteomes" id="UP000568380"/>
    </source>
</evidence>
<name>A0A7W8EG58_9ACTN</name>
<dbReference type="EMBL" id="JACHIN010000004">
    <property type="protein sequence ID" value="MBB5078143.1"/>
    <property type="molecule type" value="Genomic_DNA"/>
</dbReference>
<dbReference type="Gene3D" id="3.30.1050.20">
    <property type="match status" value="1"/>
</dbReference>
<evidence type="ECO:0000259" key="1">
    <source>
        <dbReference type="Pfam" id="PF11716"/>
    </source>
</evidence>
<reference evidence="2 3" key="1">
    <citation type="submission" date="2020-08" db="EMBL/GenBank/DDBJ databases">
        <title>Genomic Encyclopedia of Type Strains, Phase IV (KMG-IV): sequencing the most valuable type-strain genomes for metagenomic binning, comparative biology and taxonomic classification.</title>
        <authorList>
            <person name="Goeker M."/>
        </authorList>
    </citation>
    <scope>NUCLEOTIDE SEQUENCE [LARGE SCALE GENOMIC DNA]</scope>
    <source>
        <strain evidence="2 3">DSM 45385</strain>
    </source>
</reference>
<dbReference type="InterPro" id="IPR024344">
    <property type="entry name" value="MDMPI_metal-binding"/>
</dbReference>
<dbReference type="SUPFAM" id="SSF109854">
    <property type="entry name" value="DinB/YfiT-like putative metalloenzymes"/>
    <property type="match status" value="1"/>
</dbReference>
<dbReference type="GO" id="GO:0046872">
    <property type="term" value="F:metal ion binding"/>
    <property type="evidence" value="ECO:0007669"/>
    <property type="project" value="InterPro"/>
</dbReference>
<sequence length="237" mass="25791">MSEFGWMEAGGQYLARKVDAAVEAGLDGASQLPGWRRRHVVAHVACNARALSRLVHWARTGEERAMYPSREARDAEIEETARIPAPELAALSAECDRELREDLAGLSDLQWNTKVRTAQGKIVPASEIPWMRARESWIHAVDLGAGGSFDDFPDGLVDMLLSDVTAAMENRPQGPALLLVPLDRARTWRVHPGGRPDDADLVERVALVRGSAARLAAWLTGRGPAPEPGAPSIGPWL</sequence>
<dbReference type="Pfam" id="PF11716">
    <property type="entry name" value="MDMPI_N"/>
    <property type="match status" value="1"/>
</dbReference>
<feature type="domain" description="Mycothiol-dependent maleylpyruvate isomerase metal-binding" evidence="1">
    <location>
        <begin position="9"/>
        <end position="143"/>
    </location>
</feature>
<dbReference type="Gene3D" id="1.20.120.450">
    <property type="entry name" value="dinb family like domain"/>
    <property type="match status" value="1"/>
</dbReference>
<protein>
    <submittedName>
        <fullName evidence="2">Maleylpyruvate isomerase</fullName>
        <ecNumber evidence="2">5.2.1.4</ecNumber>
    </submittedName>
</protein>
<evidence type="ECO:0000313" key="2">
    <source>
        <dbReference type="EMBL" id="MBB5078143.1"/>
    </source>
</evidence>
<dbReference type="GO" id="GO:0050077">
    <property type="term" value="F:maleylpyruvate isomerase activity"/>
    <property type="evidence" value="ECO:0007669"/>
    <property type="project" value="UniProtKB-EC"/>
</dbReference>
<dbReference type="AlphaFoldDB" id="A0A7W8EG58"/>
<keyword evidence="3" id="KW-1185">Reference proteome</keyword>
<dbReference type="InterPro" id="IPR034660">
    <property type="entry name" value="DinB/YfiT-like"/>
</dbReference>
<comment type="caution">
    <text evidence="2">The sequence shown here is derived from an EMBL/GenBank/DDBJ whole genome shotgun (WGS) entry which is preliminary data.</text>
</comment>
<proteinExistence type="predicted"/>
<accession>A0A7W8EG58</accession>
<keyword evidence="2" id="KW-0413">Isomerase</keyword>
<dbReference type="InterPro" id="IPR017517">
    <property type="entry name" value="Maleyloyr_isom"/>
</dbReference>
<dbReference type="NCBIfam" id="TIGR03083">
    <property type="entry name" value="maleylpyruvate isomerase family mycothiol-dependent enzyme"/>
    <property type="match status" value="1"/>
</dbReference>